<keyword evidence="3" id="KW-1185">Reference proteome</keyword>
<evidence type="ECO:0000313" key="2">
    <source>
        <dbReference type="EMBL" id="KAJ5206593.1"/>
    </source>
</evidence>
<gene>
    <name evidence="2" type="ORF">N7472_003041</name>
</gene>
<evidence type="ECO:0000313" key="3">
    <source>
        <dbReference type="Proteomes" id="UP001150879"/>
    </source>
</evidence>
<feature type="region of interest" description="Disordered" evidence="1">
    <location>
        <begin position="1"/>
        <end position="32"/>
    </location>
</feature>
<dbReference type="EMBL" id="JAPQKP010000002">
    <property type="protein sequence ID" value="KAJ5206593.1"/>
    <property type="molecule type" value="Genomic_DNA"/>
</dbReference>
<name>A0A9W9MSF5_9EURO</name>
<proteinExistence type="predicted"/>
<feature type="region of interest" description="Disordered" evidence="1">
    <location>
        <begin position="309"/>
        <end position="347"/>
    </location>
</feature>
<reference evidence="2" key="2">
    <citation type="journal article" date="2023" name="IMA Fungus">
        <title>Comparative genomic study of the Penicillium genus elucidates a diverse pangenome and 15 lateral gene transfer events.</title>
        <authorList>
            <person name="Petersen C."/>
            <person name="Sorensen T."/>
            <person name="Nielsen M.R."/>
            <person name="Sondergaard T.E."/>
            <person name="Sorensen J.L."/>
            <person name="Fitzpatrick D.A."/>
            <person name="Frisvad J.C."/>
            <person name="Nielsen K.L."/>
        </authorList>
    </citation>
    <scope>NUCLEOTIDE SEQUENCE</scope>
    <source>
        <strain evidence="2">IBT 16849</strain>
    </source>
</reference>
<comment type="caution">
    <text evidence="2">The sequence shown here is derived from an EMBL/GenBank/DDBJ whole genome shotgun (WGS) entry which is preliminary data.</text>
</comment>
<dbReference type="AlphaFoldDB" id="A0A9W9MSF5"/>
<dbReference type="Proteomes" id="UP001150879">
    <property type="component" value="Unassembled WGS sequence"/>
</dbReference>
<organism evidence="2 3">
    <name type="scientific">Penicillium cf. griseofulvum</name>
    <dbReference type="NCBI Taxonomy" id="2972120"/>
    <lineage>
        <taxon>Eukaryota</taxon>
        <taxon>Fungi</taxon>
        <taxon>Dikarya</taxon>
        <taxon>Ascomycota</taxon>
        <taxon>Pezizomycotina</taxon>
        <taxon>Eurotiomycetes</taxon>
        <taxon>Eurotiomycetidae</taxon>
        <taxon>Eurotiales</taxon>
        <taxon>Aspergillaceae</taxon>
        <taxon>Penicillium</taxon>
    </lineage>
</organism>
<evidence type="ECO:0000256" key="1">
    <source>
        <dbReference type="SAM" id="MobiDB-lite"/>
    </source>
</evidence>
<accession>A0A9W9MSF5</accession>
<protein>
    <submittedName>
        <fullName evidence="2">Uncharacterized protein</fullName>
    </submittedName>
</protein>
<feature type="compositionally biased region" description="Low complexity" evidence="1">
    <location>
        <begin position="329"/>
        <end position="342"/>
    </location>
</feature>
<sequence>MSSHHHRPLPSKYVPTPPLTESESSLESELEGPLIDSTASGYSIPCDIPFGVSACSALDPDLAGIDTRHYMTHFGRTVDGLPEMHDRAVPDSDKLPSLYCAPPSELMDRVEVAQQDVNQYAQDHYLMWPEQSKRLDEDKGGYSTHPWGQLEQKRKLGSSYSEGARLFTAIAKTYCKSQPTQNLEHSLLRGHAEIQSLYDEHLRELGQQYEKGDGTAREQMKDIIIRLQETLLTQLREAEEQGATLDLVMLQMEIDEVRIRALAIMDELYERLSNLPSVPWPISIDPTKEEDSDSGNDIVLPDFNAALEQSLSPDGKEPQDPTAHQPMQFSFSRSSSSSAGGSVIPDISLEPEEDSIDAGILETRNMDHILDAARYVDELDRLEFQTAQTLGMGNGPFIEIDSLDDCIKCLGNWRTALAYLGFQGFCGTTMSVLIEDHHRHGVAKTFHVSLNQIDSLIQTIRDTLEEELLKGSMKRWMQKVLNVEDTALSDCDLVGILRSLCGILSIGLVSFSGSHVCRFDANLWGQEMETIPVSLEGYTFKPRKLACLDDFIGGPAWILGKIDTPSKGMKISLTLQDLEELWGPVSLVGGTANQAPVIGTERGFVVPLPREQQSFSFVSPLCAEIECHWVTEIPQHLSDENSDTRILIRDTSRILIGTSTDIEAGLIVNEKCKSSMSHIGQQMACRLQYPGTCKSRYVRDGYDLQFVAGKYVTAGFMQNFKRIPERTLKAMLIADFKRPDTQLVPLLNYRVGLEVSACTGNAQRVTLWDALRLSQTSIQPIDHPTHCAHKVGDKGCISSCWTRWQSMDEIDSLDYKPGKGLLLTGIEARRVVINSVLALMHTGVDSDGNLQVSWPFSNSPGNCPVLSSTPQGSHNWFPVVKDTRKTSSFAVFSQRCLEFSEQGQTRPCSALWQDGRVSVWTAGRGQALNRGGAHLTVTKAVKDKLAIVATVSMNPLNSLRYRLREILLDAQSFDFKEHIRPDITEGLSVTVFVH</sequence>
<reference evidence="2" key="1">
    <citation type="submission" date="2022-11" db="EMBL/GenBank/DDBJ databases">
        <authorList>
            <person name="Petersen C."/>
        </authorList>
    </citation>
    <scope>NUCLEOTIDE SEQUENCE</scope>
    <source>
        <strain evidence="2">IBT 16849</strain>
    </source>
</reference>